<sequence>MVSNEPPFGSKCVVTGRQAVLWTFTALILAVSSATGPYATNIPGVFRLPVELRLMIYREFTGAFALLQLANSHPRFRNEIRASPKIFTRTYGYQARAILDTARFQMANVGRLEARNEMRALEELVRIWNEPRAGRTRILMGHGRTARLCWRMWRRNEFENVKEIRAFLSVASSQVAAQLTGVLEGFVWEFAAQRLSERETSPRSGLNEKLQSITQHHSILSTRNIWKGVPLELVDLMAISAMKSTNPTPTILTIPTEIRLMIYREVDSALALLLLSHAHPRLYYEIHSSPSIYSSSNGYGPAEFYPELQPHGFNLYQIRQLSDQKEYYLFASSMNHYRGDRGFAYMRRFVCPGCWSVFRYAQDPGLTGASAAMREEIVILCKGIRICRACLRKSQDPRDQLFISGVGELILRERLRPRRA</sequence>
<evidence type="ECO:0008006" key="3">
    <source>
        <dbReference type="Google" id="ProtNLM"/>
    </source>
</evidence>
<protein>
    <recommendedName>
        <fullName evidence="3">F-box domain-containing protein</fullName>
    </recommendedName>
</protein>
<organism evidence="1 2">
    <name type="scientific">Ascobolus immersus RN42</name>
    <dbReference type="NCBI Taxonomy" id="1160509"/>
    <lineage>
        <taxon>Eukaryota</taxon>
        <taxon>Fungi</taxon>
        <taxon>Dikarya</taxon>
        <taxon>Ascomycota</taxon>
        <taxon>Pezizomycotina</taxon>
        <taxon>Pezizomycetes</taxon>
        <taxon>Pezizales</taxon>
        <taxon>Ascobolaceae</taxon>
        <taxon>Ascobolus</taxon>
    </lineage>
</organism>
<name>A0A3N4HZ44_ASCIM</name>
<evidence type="ECO:0000313" key="2">
    <source>
        <dbReference type="Proteomes" id="UP000275078"/>
    </source>
</evidence>
<accession>A0A3N4HZ44</accession>
<keyword evidence="2" id="KW-1185">Reference proteome</keyword>
<proteinExistence type="predicted"/>
<evidence type="ECO:0000313" key="1">
    <source>
        <dbReference type="EMBL" id="RPA78376.1"/>
    </source>
</evidence>
<dbReference type="EMBL" id="ML119712">
    <property type="protein sequence ID" value="RPA78376.1"/>
    <property type="molecule type" value="Genomic_DNA"/>
</dbReference>
<dbReference type="AlphaFoldDB" id="A0A3N4HZ44"/>
<reference evidence="1 2" key="1">
    <citation type="journal article" date="2018" name="Nat. Ecol. Evol.">
        <title>Pezizomycetes genomes reveal the molecular basis of ectomycorrhizal truffle lifestyle.</title>
        <authorList>
            <person name="Murat C."/>
            <person name="Payen T."/>
            <person name="Noel B."/>
            <person name="Kuo A."/>
            <person name="Morin E."/>
            <person name="Chen J."/>
            <person name="Kohler A."/>
            <person name="Krizsan K."/>
            <person name="Balestrini R."/>
            <person name="Da Silva C."/>
            <person name="Montanini B."/>
            <person name="Hainaut M."/>
            <person name="Levati E."/>
            <person name="Barry K.W."/>
            <person name="Belfiori B."/>
            <person name="Cichocki N."/>
            <person name="Clum A."/>
            <person name="Dockter R.B."/>
            <person name="Fauchery L."/>
            <person name="Guy J."/>
            <person name="Iotti M."/>
            <person name="Le Tacon F."/>
            <person name="Lindquist E.A."/>
            <person name="Lipzen A."/>
            <person name="Malagnac F."/>
            <person name="Mello A."/>
            <person name="Molinier V."/>
            <person name="Miyauchi S."/>
            <person name="Poulain J."/>
            <person name="Riccioni C."/>
            <person name="Rubini A."/>
            <person name="Sitrit Y."/>
            <person name="Splivallo R."/>
            <person name="Traeger S."/>
            <person name="Wang M."/>
            <person name="Zifcakova L."/>
            <person name="Wipf D."/>
            <person name="Zambonelli A."/>
            <person name="Paolocci F."/>
            <person name="Nowrousian M."/>
            <person name="Ottonello S."/>
            <person name="Baldrian P."/>
            <person name="Spatafora J.W."/>
            <person name="Henrissat B."/>
            <person name="Nagy L.G."/>
            <person name="Aury J.M."/>
            <person name="Wincker P."/>
            <person name="Grigoriev I.V."/>
            <person name="Bonfante P."/>
            <person name="Martin F.M."/>
        </authorList>
    </citation>
    <scope>NUCLEOTIDE SEQUENCE [LARGE SCALE GENOMIC DNA]</scope>
    <source>
        <strain evidence="1 2">RN42</strain>
    </source>
</reference>
<dbReference type="Proteomes" id="UP000275078">
    <property type="component" value="Unassembled WGS sequence"/>
</dbReference>
<gene>
    <name evidence="1" type="ORF">BJ508DRAFT_309314</name>
</gene>